<accession>A0ABS5KUU2</accession>
<dbReference type="PANTHER" id="PTHR23513:SF6">
    <property type="entry name" value="MAJOR FACILITATOR SUPERFAMILY ASSOCIATED DOMAIN-CONTAINING PROTEIN"/>
    <property type="match status" value="1"/>
</dbReference>
<feature type="transmembrane region" description="Helical" evidence="6">
    <location>
        <begin position="148"/>
        <end position="177"/>
    </location>
</feature>
<dbReference type="Proteomes" id="UP000730482">
    <property type="component" value="Unassembled WGS sequence"/>
</dbReference>
<evidence type="ECO:0000256" key="4">
    <source>
        <dbReference type="ARBA" id="ARBA00022989"/>
    </source>
</evidence>
<keyword evidence="5 6" id="KW-0472">Membrane</keyword>
<feature type="non-terminal residue" evidence="8">
    <location>
        <position position="273"/>
    </location>
</feature>
<dbReference type="InterPro" id="IPR036259">
    <property type="entry name" value="MFS_trans_sf"/>
</dbReference>
<feature type="transmembrane region" description="Helical" evidence="6">
    <location>
        <begin position="108"/>
        <end position="127"/>
    </location>
</feature>
<evidence type="ECO:0000259" key="7">
    <source>
        <dbReference type="PROSITE" id="PS50850"/>
    </source>
</evidence>
<sequence>MTATALEPTGDAAMDDILEEFAQVTASALPTGTTETAAGAELTAAASADPAAASADPARPTAKPLPLRRNRNFNLLWGGAVTALLGLSTADIAYPLVILALTGSPLRAGLFATVQLIFSVAATLPVGQLMDRVDRRRLLLVSEGVRTVAAGSVAVAYFLGALTFWHLLLTAAALGAIQPFAGARTLLIRQVVAPEQVPAALTAEQVRQQGCELAGPPLGGALFGISRALPFLFAAFTGVVSLLTVVFLKLPKSVTTAGSGDAAESESEGRSKG</sequence>
<keyword evidence="3 6" id="KW-0812">Transmembrane</keyword>
<evidence type="ECO:0000256" key="1">
    <source>
        <dbReference type="ARBA" id="ARBA00004651"/>
    </source>
</evidence>
<feature type="transmembrane region" description="Helical" evidence="6">
    <location>
        <begin position="228"/>
        <end position="248"/>
    </location>
</feature>
<evidence type="ECO:0000256" key="5">
    <source>
        <dbReference type="ARBA" id="ARBA00023136"/>
    </source>
</evidence>
<evidence type="ECO:0000313" key="8">
    <source>
        <dbReference type="EMBL" id="MBS2549812.1"/>
    </source>
</evidence>
<dbReference type="SUPFAM" id="SSF103473">
    <property type="entry name" value="MFS general substrate transporter"/>
    <property type="match status" value="1"/>
</dbReference>
<dbReference type="Gene3D" id="1.20.1250.20">
    <property type="entry name" value="MFS general substrate transporter like domains"/>
    <property type="match status" value="1"/>
</dbReference>
<feature type="domain" description="Major facilitator superfamily (MFS) profile" evidence="7">
    <location>
        <begin position="72"/>
        <end position="273"/>
    </location>
</feature>
<gene>
    <name evidence="8" type="ORF">KGQ19_23390</name>
</gene>
<dbReference type="InterPro" id="IPR020846">
    <property type="entry name" value="MFS_dom"/>
</dbReference>
<name>A0ABS5KUU2_9ACTN</name>
<dbReference type="RefSeq" id="WP_212011526.1">
    <property type="nucleotide sequence ID" value="NZ_JAAFYZ010000083.1"/>
</dbReference>
<comment type="subcellular location">
    <subcellularLocation>
        <location evidence="1">Cell membrane</location>
        <topology evidence="1">Multi-pass membrane protein</topology>
    </subcellularLocation>
</comment>
<reference evidence="8 9" key="1">
    <citation type="submission" date="2020-02" db="EMBL/GenBank/DDBJ databases">
        <title>Acidophilic actinobacteria isolated from forest soil.</title>
        <authorList>
            <person name="Golinska P."/>
        </authorList>
    </citation>
    <scope>NUCLEOTIDE SEQUENCE [LARGE SCALE GENOMIC DNA]</scope>
    <source>
        <strain evidence="8 9">NL8</strain>
    </source>
</reference>
<evidence type="ECO:0000256" key="3">
    <source>
        <dbReference type="ARBA" id="ARBA00022692"/>
    </source>
</evidence>
<keyword evidence="4 6" id="KW-1133">Transmembrane helix</keyword>
<dbReference type="EMBL" id="JAAFYZ010000083">
    <property type="protein sequence ID" value="MBS2549812.1"/>
    <property type="molecule type" value="Genomic_DNA"/>
</dbReference>
<dbReference type="PROSITE" id="PS50850">
    <property type="entry name" value="MFS"/>
    <property type="match status" value="1"/>
</dbReference>
<dbReference type="InterPro" id="IPR011701">
    <property type="entry name" value="MFS"/>
</dbReference>
<dbReference type="PANTHER" id="PTHR23513">
    <property type="entry name" value="INTEGRAL MEMBRANE EFFLUX PROTEIN-RELATED"/>
    <property type="match status" value="1"/>
</dbReference>
<feature type="transmembrane region" description="Helical" evidence="6">
    <location>
        <begin position="75"/>
        <end position="102"/>
    </location>
</feature>
<protein>
    <submittedName>
        <fullName evidence="8">MFS transporter</fullName>
    </submittedName>
</protein>
<comment type="caution">
    <text evidence="8">The sequence shown here is derived from an EMBL/GenBank/DDBJ whole genome shotgun (WGS) entry which is preliminary data.</text>
</comment>
<proteinExistence type="predicted"/>
<keyword evidence="9" id="KW-1185">Reference proteome</keyword>
<organism evidence="8 9">
    <name type="scientific">Catenulispora pinistramenti</name>
    <dbReference type="NCBI Taxonomy" id="2705254"/>
    <lineage>
        <taxon>Bacteria</taxon>
        <taxon>Bacillati</taxon>
        <taxon>Actinomycetota</taxon>
        <taxon>Actinomycetes</taxon>
        <taxon>Catenulisporales</taxon>
        <taxon>Catenulisporaceae</taxon>
        <taxon>Catenulispora</taxon>
    </lineage>
</organism>
<keyword evidence="2" id="KW-1003">Cell membrane</keyword>
<evidence type="ECO:0000313" key="9">
    <source>
        <dbReference type="Proteomes" id="UP000730482"/>
    </source>
</evidence>
<dbReference type="Pfam" id="PF07690">
    <property type="entry name" value="MFS_1"/>
    <property type="match status" value="1"/>
</dbReference>
<evidence type="ECO:0000256" key="2">
    <source>
        <dbReference type="ARBA" id="ARBA00022475"/>
    </source>
</evidence>
<evidence type="ECO:0000256" key="6">
    <source>
        <dbReference type="SAM" id="Phobius"/>
    </source>
</evidence>